<evidence type="ECO:0000259" key="1">
    <source>
        <dbReference type="Pfam" id="PF00534"/>
    </source>
</evidence>
<dbReference type="RefSeq" id="WP_120325744.1">
    <property type="nucleotide sequence ID" value="NZ_RAPF01000010.1"/>
</dbReference>
<dbReference type="SUPFAM" id="SSF53756">
    <property type="entry name" value="UDP-Glycosyltransferase/glycogen phosphorylase"/>
    <property type="match status" value="1"/>
</dbReference>
<dbReference type="Pfam" id="PF13439">
    <property type="entry name" value="Glyco_transf_4"/>
    <property type="match status" value="1"/>
</dbReference>
<evidence type="ECO:0000313" key="3">
    <source>
        <dbReference type="EMBL" id="RKF18300.1"/>
    </source>
</evidence>
<keyword evidence="3" id="KW-0808">Transferase</keyword>
<dbReference type="Gene3D" id="3.40.50.2000">
    <property type="entry name" value="Glycogen Phosphorylase B"/>
    <property type="match status" value="2"/>
</dbReference>
<dbReference type="InterPro" id="IPR001296">
    <property type="entry name" value="Glyco_trans_1"/>
</dbReference>
<feature type="domain" description="Glycosyltransferase subfamily 4-like N-terminal" evidence="2">
    <location>
        <begin position="46"/>
        <end position="143"/>
    </location>
</feature>
<organism evidence="3 4">
    <name type="scientific">Altericroceibacterium spongiae</name>
    <dbReference type="NCBI Taxonomy" id="2320269"/>
    <lineage>
        <taxon>Bacteria</taxon>
        <taxon>Pseudomonadati</taxon>
        <taxon>Pseudomonadota</taxon>
        <taxon>Alphaproteobacteria</taxon>
        <taxon>Sphingomonadales</taxon>
        <taxon>Erythrobacteraceae</taxon>
        <taxon>Altericroceibacterium</taxon>
    </lineage>
</organism>
<accession>A0A420EC86</accession>
<proteinExistence type="predicted"/>
<gene>
    <name evidence="3" type="ORF">D6851_15130</name>
</gene>
<reference evidence="3 4" key="1">
    <citation type="submission" date="2018-09" db="EMBL/GenBank/DDBJ databases">
        <title>Altererythrobacter spongiae sp. nov., isolated from a marine sponge.</title>
        <authorList>
            <person name="Zhuang L."/>
            <person name="Luo L."/>
        </authorList>
    </citation>
    <scope>NUCLEOTIDE SEQUENCE [LARGE SCALE GENOMIC DNA]</scope>
    <source>
        <strain evidence="3 4">HN-Y73</strain>
    </source>
</reference>
<dbReference type="EMBL" id="RAPF01000010">
    <property type="protein sequence ID" value="RKF18300.1"/>
    <property type="molecule type" value="Genomic_DNA"/>
</dbReference>
<dbReference type="InterPro" id="IPR028098">
    <property type="entry name" value="Glyco_trans_4-like_N"/>
</dbReference>
<keyword evidence="4" id="KW-1185">Reference proteome</keyword>
<dbReference type="AlphaFoldDB" id="A0A420EC86"/>
<comment type="caution">
    <text evidence="3">The sequence shown here is derived from an EMBL/GenBank/DDBJ whole genome shotgun (WGS) entry which is preliminary data.</text>
</comment>
<protein>
    <submittedName>
        <fullName evidence="3">Glycosyltransferase</fullName>
    </submittedName>
</protein>
<evidence type="ECO:0000313" key="4">
    <source>
        <dbReference type="Proteomes" id="UP000284395"/>
    </source>
</evidence>
<dbReference type="Pfam" id="PF00534">
    <property type="entry name" value="Glycos_transf_1"/>
    <property type="match status" value="1"/>
</dbReference>
<dbReference type="PANTHER" id="PTHR12526">
    <property type="entry name" value="GLYCOSYLTRANSFERASE"/>
    <property type="match status" value="1"/>
</dbReference>
<dbReference type="OrthoDB" id="9806708at2"/>
<dbReference type="GO" id="GO:0016757">
    <property type="term" value="F:glycosyltransferase activity"/>
    <property type="evidence" value="ECO:0007669"/>
    <property type="project" value="InterPro"/>
</dbReference>
<sequence length="347" mass="38642">MIRAIHLLDDFSMGGVTRGMMLHHRPELAELAHSDIVPVSPRSAVAPRFDAELILTHFPPSWSNFAFLFSLRMRNPKARLVHVEHTYTRSFEKHRVPSPCRFHKMLRWTLALFDEVICVSRAQAEWLQAVAAITPSKMHVIYPWSSRPALLDVPVLPRRQADKPLRFAAYGRFATPKNFIALIEAVKRFPAGKVELHLGGSGPDENAMRKAAQEAGHIHFHGLIDDVPAFLAPCDAVIVPSQWEAFGQVAEEARLAGRPILVADVDGLPEQINPFCPAGFAAPMDTADEIETAIRGFMRLPLAEMGQHGRITARTIEAEVIAGWSGVYQRATEMTARNTSFPLRRAA</sequence>
<feature type="domain" description="Glycosyl transferase family 1" evidence="1">
    <location>
        <begin position="162"/>
        <end position="301"/>
    </location>
</feature>
<name>A0A420EC86_9SPHN</name>
<evidence type="ECO:0000259" key="2">
    <source>
        <dbReference type="Pfam" id="PF13439"/>
    </source>
</evidence>
<dbReference type="Proteomes" id="UP000284395">
    <property type="component" value="Unassembled WGS sequence"/>
</dbReference>